<sequence length="390" mass="45397">MGRQRFTPEQIIAKLREVDVLVGRGATAVEACRQTGIAEQTLYRWRKEYGGLKVDQARRMKDLERENARLKKLVADLALDKAILQEASKPDFLSPSRRREAIAQVRRALAVSERRTCRVLGQHRSTQRHLPKDDTDEHRLTADIIALAKDYGRYGYRRIHALLGRAGWQVSLSVVERIWRREGLKVPKRQPKRRRLWLGDGSCIRLRPQHRGHVWSYDFVEDRTHNGRRYRMLNIIDEFSRECRAMVPLRRFRSHDVIDVLADLFIEHGPPGHIRSDNGPEFVANAVREWLGRLGVVTLYIEPGSPWENGYIESFNARLRDELLNGEIFYSLEEVRIVTGWWREHYNRMRPHSSLQYRPPAPETIKVPAWPLGSAALHLPARRASEAHIS</sequence>
<dbReference type="SUPFAM" id="SSF46689">
    <property type="entry name" value="Homeodomain-like"/>
    <property type="match status" value="1"/>
</dbReference>
<evidence type="ECO:0000259" key="2">
    <source>
        <dbReference type="PROSITE" id="PS50994"/>
    </source>
</evidence>
<reference evidence="3 4" key="1">
    <citation type="submission" date="2020-04" db="EMBL/GenBank/DDBJ databases">
        <title>Description of novel Gluconacetobacter.</title>
        <authorList>
            <person name="Sombolestani A."/>
        </authorList>
    </citation>
    <scope>NUCLEOTIDE SEQUENCE [LARGE SCALE GENOMIC DNA]</scope>
    <source>
        <strain evidence="3 4">LMG 1382</strain>
    </source>
</reference>
<dbReference type="GO" id="GO:0003677">
    <property type="term" value="F:DNA binding"/>
    <property type="evidence" value="ECO:0007669"/>
    <property type="project" value="InterPro"/>
</dbReference>
<proteinExistence type="predicted"/>
<dbReference type="RefSeq" id="WP_114726128.1">
    <property type="nucleotide sequence ID" value="NZ_JABEQI010000002.1"/>
</dbReference>
<evidence type="ECO:0000256" key="1">
    <source>
        <dbReference type="SAM" id="Coils"/>
    </source>
</evidence>
<dbReference type="InterPro" id="IPR012337">
    <property type="entry name" value="RNaseH-like_sf"/>
</dbReference>
<organism evidence="3 4">
    <name type="scientific">Gluconacetobacter liquefaciens</name>
    <name type="common">Acetobacter liquefaciens</name>
    <dbReference type="NCBI Taxonomy" id="89584"/>
    <lineage>
        <taxon>Bacteria</taxon>
        <taxon>Pseudomonadati</taxon>
        <taxon>Pseudomonadota</taxon>
        <taxon>Alphaproteobacteria</taxon>
        <taxon>Acetobacterales</taxon>
        <taxon>Acetobacteraceae</taxon>
        <taxon>Gluconacetobacter</taxon>
    </lineage>
</organism>
<dbReference type="NCBIfam" id="NF033516">
    <property type="entry name" value="transpos_IS3"/>
    <property type="match status" value="1"/>
</dbReference>
<dbReference type="InterPro" id="IPR036397">
    <property type="entry name" value="RNaseH_sf"/>
</dbReference>
<dbReference type="PROSITE" id="PS50994">
    <property type="entry name" value="INTEGRASE"/>
    <property type="match status" value="1"/>
</dbReference>
<keyword evidence="1" id="KW-0175">Coiled coil</keyword>
<dbReference type="PANTHER" id="PTHR47515:SF1">
    <property type="entry name" value="BLR2054 PROTEIN"/>
    <property type="match status" value="1"/>
</dbReference>
<dbReference type="PANTHER" id="PTHR47515">
    <property type="entry name" value="LOW CALCIUM RESPONSE LOCUS PROTEIN T"/>
    <property type="match status" value="1"/>
</dbReference>
<evidence type="ECO:0000313" key="3">
    <source>
        <dbReference type="EMBL" id="MBB2185417.1"/>
    </source>
</evidence>
<dbReference type="EMBL" id="JABEQI010000002">
    <property type="protein sequence ID" value="MBB2185417.1"/>
    <property type="molecule type" value="Genomic_DNA"/>
</dbReference>
<dbReference type="Gene3D" id="3.30.420.10">
    <property type="entry name" value="Ribonuclease H-like superfamily/Ribonuclease H"/>
    <property type="match status" value="1"/>
</dbReference>
<dbReference type="GO" id="GO:0004803">
    <property type="term" value="F:transposase activity"/>
    <property type="evidence" value="ECO:0007669"/>
    <property type="project" value="InterPro"/>
</dbReference>
<feature type="domain" description="Integrase catalytic" evidence="2">
    <location>
        <begin position="204"/>
        <end position="367"/>
    </location>
</feature>
<dbReference type="InterPro" id="IPR002514">
    <property type="entry name" value="Transposase_8"/>
</dbReference>
<dbReference type="Pfam" id="PF13276">
    <property type="entry name" value="HTH_21"/>
    <property type="match status" value="1"/>
</dbReference>
<dbReference type="InterPro" id="IPR009057">
    <property type="entry name" value="Homeodomain-like_sf"/>
</dbReference>
<comment type="caution">
    <text evidence="3">The sequence shown here is derived from an EMBL/GenBank/DDBJ whole genome shotgun (WGS) entry which is preliminary data.</text>
</comment>
<dbReference type="SUPFAM" id="SSF53098">
    <property type="entry name" value="Ribonuclease H-like"/>
    <property type="match status" value="1"/>
</dbReference>
<name>A0A7W4JIK6_GLULI</name>
<gene>
    <name evidence="3" type="ORF">HLH32_03275</name>
</gene>
<evidence type="ECO:0000313" key="4">
    <source>
        <dbReference type="Proteomes" id="UP000562982"/>
    </source>
</evidence>
<accession>A0A7W4JIK6</accession>
<dbReference type="Pfam" id="PF01527">
    <property type="entry name" value="HTH_Tnp_1"/>
    <property type="match status" value="1"/>
</dbReference>
<feature type="coiled-coil region" evidence="1">
    <location>
        <begin position="53"/>
        <end position="80"/>
    </location>
</feature>
<dbReference type="Pfam" id="PF13683">
    <property type="entry name" value="rve_3"/>
    <property type="match status" value="1"/>
</dbReference>
<dbReference type="Proteomes" id="UP000562982">
    <property type="component" value="Unassembled WGS sequence"/>
</dbReference>
<dbReference type="InterPro" id="IPR048020">
    <property type="entry name" value="Transpos_IS3"/>
</dbReference>
<dbReference type="GO" id="GO:0006313">
    <property type="term" value="P:DNA transposition"/>
    <property type="evidence" value="ECO:0007669"/>
    <property type="project" value="InterPro"/>
</dbReference>
<dbReference type="GO" id="GO:0015074">
    <property type="term" value="P:DNA integration"/>
    <property type="evidence" value="ECO:0007669"/>
    <property type="project" value="InterPro"/>
</dbReference>
<dbReference type="AlphaFoldDB" id="A0A7W4JIK6"/>
<protein>
    <submittedName>
        <fullName evidence="3">IS3 family transposase</fullName>
    </submittedName>
</protein>
<dbReference type="InterPro" id="IPR025948">
    <property type="entry name" value="HTH-like_dom"/>
</dbReference>
<dbReference type="InterPro" id="IPR001584">
    <property type="entry name" value="Integrase_cat-core"/>
</dbReference>